<keyword evidence="9" id="KW-1185">Reference proteome</keyword>
<reference evidence="8 9" key="1">
    <citation type="journal article" date="2023" name="Life. Sci Alliance">
        <title>Evolutionary insights into 3D genome organization and epigenetic landscape of Vigna mungo.</title>
        <authorList>
            <person name="Junaid A."/>
            <person name="Singh B."/>
            <person name="Bhatia S."/>
        </authorList>
    </citation>
    <scope>NUCLEOTIDE SEQUENCE [LARGE SCALE GENOMIC DNA]</scope>
    <source>
        <strain evidence="8">Urdbean</strain>
    </source>
</reference>
<dbReference type="GO" id="GO:0005634">
    <property type="term" value="C:nucleus"/>
    <property type="evidence" value="ECO:0007669"/>
    <property type="project" value="UniProtKB-SubCell"/>
</dbReference>
<dbReference type="GO" id="GO:0003677">
    <property type="term" value="F:DNA binding"/>
    <property type="evidence" value="ECO:0007669"/>
    <property type="project" value="UniProtKB-KW"/>
</dbReference>
<dbReference type="InterPro" id="IPR017930">
    <property type="entry name" value="Myb_dom"/>
</dbReference>
<feature type="region of interest" description="Disordered" evidence="6">
    <location>
        <begin position="128"/>
        <end position="159"/>
    </location>
</feature>
<dbReference type="InterPro" id="IPR058673">
    <property type="entry name" value="HHO5-like_N"/>
</dbReference>
<dbReference type="InterPro" id="IPR044787">
    <property type="entry name" value="HHO5-like"/>
</dbReference>
<dbReference type="PANTHER" id="PTHR31003:SF3">
    <property type="entry name" value="HOMEODOMAIN-LIKE SUPERFAMILY PROTEIN-RELATED"/>
    <property type="match status" value="1"/>
</dbReference>
<gene>
    <name evidence="8" type="ORF">V8G54_002418</name>
</gene>
<keyword evidence="4" id="KW-0804">Transcription</keyword>
<evidence type="ECO:0000256" key="2">
    <source>
        <dbReference type="ARBA" id="ARBA00023015"/>
    </source>
</evidence>
<comment type="subcellular location">
    <subcellularLocation>
        <location evidence="1">Nucleus</location>
    </subcellularLocation>
</comment>
<dbReference type="GO" id="GO:0003700">
    <property type="term" value="F:DNA-binding transcription factor activity"/>
    <property type="evidence" value="ECO:0007669"/>
    <property type="project" value="InterPro"/>
</dbReference>
<dbReference type="Pfam" id="PF26575">
    <property type="entry name" value="HHO5_N"/>
    <property type="match status" value="1"/>
</dbReference>
<dbReference type="InterPro" id="IPR009057">
    <property type="entry name" value="Homeodomain-like_sf"/>
</dbReference>
<evidence type="ECO:0000256" key="5">
    <source>
        <dbReference type="ARBA" id="ARBA00023242"/>
    </source>
</evidence>
<proteinExistence type="predicted"/>
<keyword evidence="5" id="KW-0539">Nucleus</keyword>
<dbReference type="EMBL" id="CP144700">
    <property type="protein sequence ID" value="WVZ23874.1"/>
    <property type="molecule type" value="Genomic_DNA"/>
</dbReference>
<feature type="compositionally biased region" description="Basic and acidic residues" evidence="6">
    <location>
        <begin position="128"/>
        <end position="139"/>
    </location>
</feature>
<dbReference type="InterPro" id="IPR001005">
    <property type="entry name" value="SANT/Myb"/>
</dbReference>
<dbReference type="Gene3D" id="1.10.10.60">
    <property type="entry name" value="Homeodomain-like"/>
    <property type="match status" value="1"/>
</dbReference>
<protein>
    <recommendedName>
        <fullName evidence="7">HTH myb-type domain-containing protein</fullName>
    </recommendedName>
</protein>
<keyword evidence="2" id="KW-0805">Transcription regulation</keyword>
<dbReference type="AlphaFoldDB" id="A0AAQ3S943"/>
<feature type="region of interest" description="Disordered" evidence="6">
    <location>
        <begin position="197"/>
        <end position="233"/>
    </location>
</feature>
<evidence type="ECO:0000256" key="6">
    <source>
        <dbReference type="SAM" id="MobiDB-lite"/>
    </source>
</evidence>
<feature type="region of interest" description="Disordered" evidence="6">
    <location>
        <begin position="313"/>
        <end position="345"/>
    </location>
</feature>
<evidence type="ECO:0000256" key="4">
    <source>
        <dbReference type="ARBA" id="ARBA00023163"/>
    </source>
</evidence>
<dbReference type="NCBIfam" id="TIGR01557">
    <property type="entry name" value="myb_SHAQKYF"/>
    <property type="match status" value="1"/>
</dbReference>
<accession>A0AAQ3S943</accession>
<dbReference type="Pfam" id="PF00249">
    <property type="entry name" value="Myb_DNA-binding"/>
    <property type="match status" value="1"/>
</dbReference>
<sequence>MELSLDLSLAFVPGRTVRQILGQVAQNEDGSQRMATLEDFLQKFEDEKRKIESFKRELPLCMVLVNDAITKLKEEINGGVRMQEEPVVEEYMPLLKTNSEGSETLNMGKERSNMKNWMNSVRLWNVESKPRTEEDDRCVPDNPNQPQNESNKSRGAGAAAALNGNNRVLKRVMSEEKGVSQVPSVGLMRPVFELNDRKAESSNEHGSSSLIATSSLEIKGQAQPQQNPRKQRRCWSPELHRRFVDALQQLGGPQVATPKQIRELMQVVGLTNDEVKSHLQKYRLHFRRPQVCSVEVANGGLCLMVKDNNKSKGNLLSQSGSPQGPLFLRGSGRNSMDTEEDEQSDCHNWKGALHHQPEAELL</sequence>
<dbReference type="PANTHER" id="PTHR31003">
    <property type="entry name" value="MYB FAMILY TRANSCRIPTION FACTOR"/>
    <property type="match status" value="1"/>
</dbReference>
<evidence type="ECO:0000259" key="7">
    <source>
        <dbReference type="PROSITE" id="PS51294"/>
    </source>
</evidence>
<evidence type="ECO:0000256" key="3">
    <source>
        <dbReference type="ARBA" id="ARBA00023125"/>
    </source>
</evidence>
<feature type="domain" description="HTH myb-type" evidence="7">
    <location>
        <begin position="227"/>
        <end position="287"/>
    </location>
</feature>
<evidence type="ECO:0000256" key="1">
    <source>
        <dbReference type="ARBA" id="ARBA00004123"/>
    </source>
</evidence>
<evidence type="ECO:0000313" key="8">
    <source>
        <dbReference type="EMBL" id="WVZ23874.1"/>
    </source>
</evidence>
<keyword evidence="3" id="KW-0238">DNA-binding</keyword>
<feature type="compositionally biased region" description="Polar residues" evidence="6">
    <location>
        <begin position="313"/>
        <end position="322"/>
    </location>
</feature>
<dbReference type="Proteomes" id="UP001374535">
    <property type="component" value="Chromosome 1"/>
</dbReference>
<dbReference type="FunFam" id="1.10.10.60:FF:000002">
    <property type="entry name" value="Myb family transcription factor"/>
    <property type="match status" value="1"/>
</dbReference>
<dbReference type="PROSITE" id="PS51294">
    <property type="entry name" value="HTH_MYB"/>
    <property type="match status" value="1"/>
</dbReference>
<feature type="compositionally biased region" description="Polar residues" evidence="6">
    <location>
        <begin position="204"/>
        <end position="228"/>
    </location>
</feature>
<dbReference type="InterPro" id="IPR006447">
    <property type="entry name" value="Myb_dom_plants"/>
</dbReference>
<organism evidence="8 9">
    <name type="scientific">Vigna mungo</name>
    <name type="common">Black gram</name>
    <name type="synonym">Phaseolus mungo</name>
    <dbReference type="NCBI Taxonomy" id="3915"/>
    <lineage>
        <taxon>Eukaryota</taxon>
        <taxon>Viridiplantae</taxon>
        <taxon>Streptophyta</taxon>
        <taxon>Embryophyta</taxon>
        <taxon>Tracheophyta</taxon>
        <taxon>Spermatophyta</taxon>
        <taxon>Magnoliopsida</taxon>
        <taxon>eudicotyledons</taxon>
        <taxon>Gunneridae</taxon>
        <taxon>Pentapetalae</taxon>
        <taxon>rosids</taxon>
        <taxon>fabids</taxon>
        <taxon>Fabales</taxon>
        <taxon>Fabaceae</taxon>
        <taxon>Papilionoideae</taxon>
        <taxon>50 kb inversion clade</taxon>
        <taxon>NPAAA clade</taxon>
        <taxon>indigoferoid/millettioid clade</taxon>
        <taxon>Phaseoleae</taxon>
        <taxon>Vigna</taxon>
    </lineage>
</organism>
<dbReference type="SUPFAM" id="SSF46689">
    <property type="entry name" value="Homeodomain-like"/>
    <property type="match status" value="1"/>
</dbReference>
<evidence type="ECO:0000313" key="9">
    <source>
        <dbReference type="Proteomes" id="UP001374535"/>
    </source>
</evidence>
<name>A0AAQ3S943_VIGMU</name>